<dbReference type="EMBL" id="SWKU01000028">
    <property type="protein sequence ID" value="KAF2996285.1"/>
    <property type="molecule type" value="Genomic_DNA"/>
</dbReference>
<feature type="region of interest" description="Disordered" evidence="1">
    <location>
        <begin position="1"/>
        <end position="38"/>
    </location>
</feature>
<feature type="domain" description="F-box" evidence="2">
    <location>
        <begin position="33"/>
        <end position="126"/>
    </location>
</feature>
<name>A0A9P4T625_CURKU</name>
<dbReference type="AlphaFoldDB" id="A0A9P4T625"/>
<keyword evidence="4" id="KW-1185">Reference proteome</keyword>
<evidence type="ECO:0000313" key="4">
    <source>
        <dbReference type="Proteomes" id="UP000801428"/>
    </source>
</evidence>
<gene>
    <name evidence="3" type="ORF">E8E13_005132</name>
</gene>
<proteinExistence type="predicted"/>
<evidence type="ECO:0000313" key="3">
    <source>
        <dbReference type="EMBL" id="KAF2996285.1"/>
    </source>
</evidence>
<feature type="compositionally biased region" description="Basic residues" evidence="1">
    <location>
        <begin position="29"/>
        <end position="38"/>
    </location>
</feature>
<evidence type="ECO:0000259" key="2">
    <source>
        <dbReference type="Pfam" id="PF13013"/>
    </source>
</evidence>
<dbReference type="Pfam" id="PF13013">
    <property type="entry name" value="F-box-like_2"/>
    <property type="match status" value="1"/>
</dbReference>
<comment type="caution">
    <text evidence="3">The sequence shown here is derived from an EMBL/GenBank/DDBJ whole genome shotgun (WGS) entry which is preliminary data.</text>
</comment>
<dbReference type="InterPro" id="IPR001810">
    <property type="entry name" value="F-box_dom"/>
</dbReference>
<feature type="compositionally biased region" description="Basic residues" evidence="1">
    <location>
        <begin position="1"/>
        <end position="13"/>
    </location>
</feature>
<organism evidence="3 4">
    <name type="scientific">Curvularia kusanoi</name>
    <name type="common">Cochliobolus kusanoi</name>
    <dbReference type="NCBI Taxonomy" id="90978"/>
    <lineage>
        <taxon>Eukaryota</taxon>
        <taxon>Fungi</taxon>
        <taxon>Dikarya</taxon>
        <taxon>Ascomycota</taxon>
        <taxon>Pezizomycotina</taxon>
        <taxon>Dothideomycetes</taxon>
        <taxon>Pleosporomycetidae</taxon>
        <taxon>Pleosporales</taxon>
        <taxon>Pleosporineae</taxon>
        <taxon>Pleosporaceae</taxon>
        <taxon>Curvularia</taxon>
    </lineage>
</organism>
<protein>
    <recommendedName>
        <fullName evidence="2">F-box domain-containing protein</fullName>
    </recommendedName>
</protein>
<sequence length="387" mass="44594">MASKKRSSKKRTRDHADSSKSAVTSLNQQRKKAKKSKRAPVEVPALRCQLLELPPEIRNRIYYFCEEDSRYADHQYPLRKTTDPEEVPEYLRTRTFFSLTQACKQIRIEYRPLWLRQSFVLVDYSDLKDFLCVFYHYGTHGLLHKWCRDAPRRLTISWDHDLDMNEDGDNVSLIDIKPLVKLRAHSPTSIITFECRRLLENDLPDLECEECHESITLPNPHLDELDPETDPAEAIRYGWCCQHEDTIMDALGEIHMDYEYLEPLNEFLNNNNVTWLKSIEDIDIQSISIDCTMGEDCGLPTIYIRFPGPYEVPMLLETKNTHQGAVEYLSQMGIMDLESFKDLDFVVGVATGKCIQTHCGEPMAVYNQALIEGGELAATSSSAEPTM</sequence>
<accession>A0A9P4T625</accession>
<dbReference type="Proteomes" id="UP000801428">
    <property type="component" value="Unassembled WGS sequence"/>
</dbReference>
<reference evidence="3" key="1">
    <citation type="submission" date="2019-04" db="EMBL/GenBank/DDBJ databases">
        <title>Sequencing of skin fungus with MAO and IRED activity.</title>
        <authorList>
            <person name="Marsaioli A.J."/>
            <person name="Bonatto J.M.C."/>
            <person name="Reis Junior O."/>
        </authorList>
    </citation>
    <scope>NUCLEOTIDE SEQUENCE</scope>
    <source>
        <strain evidence="3">30M1</strain>
    </source>
</reference>
<dbReference type="OrthoDB" id="3766937at2759"/>
<evidence type="ECO:0000256" key="1">
    <source>
        <dbReference type="SAM" id="MobiDB-lite"/>
    </source>
</evidence>